<dbReference type="EMBL" id="JAUEDM010000004">
    <property type="protein sequence ID" value="KAK3318929.1"/>
    <property type="molecule type" value="Genomic_DNA"/>
</dbReference>
<feature type="domain" description="F-box" evidence="1">
    <location>
        <begin position="6"/>
        <end position="55"/>
    </location>
</feature>
<reference evidence="2" key="2">
    <citation type="submission" date="2023-06" db="EMBL/GenBank/DDBJ databases">
        <authorList>
            <consortium name="Lawrence Berkeley National Laboratory"/>
            <person name="Haridas S."/>
            <person name="Hensen N."/>
            <person name="Bonometti L."/>
            <person name="Westerberg I."/>
            <person name="Brannstrom I.O."/>
            <person name="Guillou S."/>
            <person name="Cros-Aarteil S."/>
            <person name="Calhoun S."/>
            <person name="Kuo A."/>
            <person name="Mondo S."/>
            <person name="Pangilinan J."/>
            <person name="Riley R."/>
            <person name="Labutti K."/>
            <person name="Andreopoulos B."/>
            <person name="Lipzen A."/>
            <person name="Chen C."/>
            <person name="Yanf M."/>
            <person name="Daum C."/>
            <person name="Ng V."/>
            <person name="Clum A."/>
            <person name="Steindorff A."/>
            <person name="Ohm R."/>
            <person name="Martin F."/>
            <person name="Silar P."/>
            <person name="Natvig D."/>
            <person name="Lalanne C."/>
            <person name="Gautier V."/>
            <person name="Ament-Velasquez S.L."/>
            <person name="Kruys A."/>
            <person name="Hutchinson M.I."/>
            <person name="Powell A.J."/>
            <person name="Barry K."/>
            <person name="Miller A.N."/>
            <person name="Grigoriev I.V."/>
            <person name="Debuchy R."/>
            <person name="Gladieux P."/>
            <person name="Thoren M.H."/>
            <person name="Johannesson H."/>
        </authorList>
    </citation>
    <scope>NUCLEOTIDE SEQUENCE</scope>
    <source>
        <strain evidence="2">CBS 118394</strain>
    </source>
</reference>
<dbReference type="SUPFAM" id="SSF81383">
    <property type="entry name" value="F-box domain"/>
    <property type="match status" value="1"/>
</dbReference>
<keyword evidence="3" id="KW-1185">Reference proteome</keyword>
<name>A0AAE0I5Z4_9PEZI</name>
<evidence type="ECO:0000259" key="1">
    <source>
        <dbReference type="PROSITE" id="PS50181"/>
    </source>
</evidence>
<sequence>MATINTLILDFLPVEILEKICDNLDLNSIHNLSQVSEHLMGFSETEHIDFLRHRLLRKAKGRAIHFVVLLHHLVRAQSPLITIDEVKQAMDGLRQVPDNDEAGCRTNLCWFLDLTDRLIDHCAAKALHPGAPEDVSIVVPSWAHPSLLTQVKRPRGRFLRISNRGSARININAPAVLANAPLSDAERGRFQEGFLLLEIHGLLSRHSINRTMTVIAPSDLPHPFLARLSRLEMERSPSTAPRCDTPDCTIKSVYTLGNGPGDFDYCLASHMASYGSNVLSLALTQNAETDFHDLIFALMPNFLWLSAHHLPLTYANYQAPRWWLDIAGRAIVMFYRGGYDRAAAPKLSEEEQRMEEDEATEYRIDRKDINLCLDRWLDVPRGLREWRLRTFRAKGWVFLDQDTFASLEMPPYDFHKGGRKLG</sequence>
<dbReference type="Pfam" id="PF00646">
    <property type="entry name" value="F-box"/>
    <property type="match status" value="1"/>
</dbReference>
<dbReference type="InterPro" id="IPR036047">
    <property type="entry name" value="F-box-like_dom_sf"/>
</dbReference>
<dbReference type="InterPro" id="IPR001810">
    <property type="entry name" value="F-box_dom"/>
</dbReference>
<dbReference type="CDD" id="cd09917">
    <property type="entry name" value="F-box_SF"/>
    <property type="match status" value="1"/>
</dbReference>
<evidence type="ECO:0000313" key="2">
    <source>
        <dbReference type="EMBL" id="KAK3318929.1"/>
    </source>
</evidence>
<reference evidence="2" key="1">
    <citation type="journal article" date="2023" name="Mol. Phylogenet. Evol.">
        <title>Genome-scale phylogeny and comparative genomics of the fungal order Sordariales.</title>
        <authorList>
            <person name="Hensen N."/>
            <person name="Bonometti L."/>
            <person name="Westerberg I."/>
            <person name="Brannstrom I.O."/>
            <person name="Guillou S."/>
            <person name="Cros-Aarteil S."/>
            <person name="Calhoun S."/>
            <person name="Haridas S."/>
            <person name="Kuo A."/>
            <person name="Mondo S."/>
            <person name="Pangilinan J."/>
            <person name="Riley R."/>
            <person name="LaButti K."/>
            <person name="Andreopoulos B."/>
            <person name="Lipzen A."/>
            <person name="Chen C."/>
            <person name="Yan M."/>
            <person name="Daum C."/>
            <person name="Ng V."/>
            <person name="Clum A."/>
            <person name="Steindorff A."/>
            <person name="Ohm R.A."/>
            <person name="Martin F."/>
            <person name="Silar P."/>
            <person name="Natvig D.O."/>
            <person name="Lalanne C."/>
            <person name="Gautier V."/>
            <person name="Ament-Velasquez S.L."/>
            <person name="Kruys A."/>
            <person name="Hutchinson M.I."/>
            <person name="Powell A.J."/>
            <person name="Barry K."/>
            <person name="Miller A.N."/>
            <person name="Grigoriev I.V."/>
            <person name="Debuchy R."/>
            <person name="Gladieux P."/>
            <person name="Hiltunen Thoren M."/>
            <person name="Johannesson H."/>
        </authorList>
    </citation>
    <scope>NUCLEOTIDE SEQUENCE</scope>
    <source>
        <strain evidence="2">CBS 118394</strain>
    </source>
</reference>
<dbReference type="PROSITE" id="PS50181">
    <property type="entry name" value="FBOX"/>
    <property type="match status" value="1"/>
</dbReference>
<proteinExistence type="predicted"/>
<dbReference type="Proteomes" id="UP001283341">
    <property type="component" value="Unassembled WGS sequence"/>
</dbReference>
<evidence type="ECO:0000313" key="3">
    <source>
        <dbReference type="Proteomes" id="UP001283341"/>
    </source>
</evidence>
<gene>
    <name evidence="2" type="ORF">B0H66DRAFT_623171</name>
</gene>
<dbReference type="AlphaFoldDB" id="A0AAE0I5Z4"/>
<organism evidence="2 3">
    <name type="scientific">Apodospora peruviana</name>
    <dbReference type="NCBI Taxonomy" id="516989"/>
    <lineage>
        <taxon>Eukaryota</taxon>
        <taxon>Fungi</taxon>
        <taxon>Dikarya</taxon>
        <taxon>Ascomycota</taxon>
        <taxon>Pezizomycotina</taxon>
        <taxon>Sordariomycetes</taxon>
        <taxon>Sordariomycetidae</taxon>
        <taxon>Sordariales</taxon>
        <taxon>Lasiosphaeriaceae</taxon>
        <taxon>Apodospora</taxon>
    </lineage>
</organism>
<comment type="caution">
    <text evidence="2">The sequence shown here is derived from an EMBL/GenBank/DDBJ whole genome shotgun (WGS) entry which is preliminary data.</text>
</comment>
<protein>
    <recommendedName>
        <fullName evidence="1">F-box domain-containing protein</fullName>
    </recommendedName>
</protein>
<accession>A0AAE0I5Z4</accession>